<evidence type="ECO:0008006" key="11">
    <source>
        <dbReference type="Google" id="ProtNLM"/>
    </source>
</evidence>
<dbReference type="AlphaFoldDB" id="A0A815RFC5"/>
<dbReference type="Proteomes" id="UP000676336">
    <property type="component" value="Unassembled WGS sequence"/>
</dbReference>
<dbReference type="EMBL" id="CAJNOV010004086">
    <property type="protein sequence ID" value="CAF1162022.1"/>
    <property type="molecule type" value="Genomic_DNA"/>
</dbReference>
<dbReference type="Proteomes" id="UP000663824">
    <property type="component" value="Unassembled WGS sequence"/>
</dbReference>
<dbReference type="EMBL" id="CAJNRF010017062">
    <property type="protein sequence ID" value="CAF2219122.1"/>
    <property type="molecule type" value="Genomic_DNA"/>
</dbReference>
<dbReference type="EMBL" id="CAJOBI010223202">
    <property type="protein sequence ID" value="CAF5046483.1"/>
    <property type="molecule type" value="Genomic_DNA"/>
</dbReference>
<proteinExistence type="predicted"/>
<evidence type="ECO:0000256" key="1">
    <source>
        <dbReference type="SAM" id="Coils"/>
    </source>
</evidence>
<feature type="coiled-coil region" evidence="1">
    <location>
        <begin position="117"/>
        <end position="144"/>
    </location>
</feature>
<evidence type="ECO:0000313" key="7">
    <source>
        <dbReference type="EMBL" id="CAF3843249.1"/>
    </source>
</evidence>
<dbReference type="Proteomes" id="UP000663855">
    <property type="component" value="Unassembled WGS sequence"/>
</dbReference>
<dbReference type="EMBL" id="CAJNOW010006177">
    <property type="protein sequence ID" value="CAF1476815.1"/>
    <property type="molecule type" value="Genomic_DNA"/>
</dbReference>
<evidence type="ECO:0000313" key="10">
    <source>
        <dbReference type="Proteomes" id="UP000663834"/>
    </source>
</evidence>
<evidence type="ECO:0000313" key="6">
    <source>
        <dbReference type="EMBL" id="CAF2219122.1"/>
    </source>
</evidence>
<accession>A0A815RFC5</accession>
<keyword evidence="1" id="KW-0175">Coiled coil</keyword>
<gene>
    <name evidence="8" type="ORF">BYL167_LOCUS9496</name>
    <name evidence="3" type="ORF">CJN711_LOCUS10059</name>
    <name evidence="7" type="ORF">GIL414_LOCUS3518</name>
    <name evidence="4" type="ORF">KQP761_LOCUS13341</name>
    <name evidence="5" type="ORF">MBJ925_LOCUS21829</name>
    <name evidence="9" type="ORF">SMN809_LOCUS58938</name>
    <name evidence="6" type="ORF">WKI299_LOCUS35420</name>
</gene>
<dbReference type="Proteomes" id="UP000681967">
    <property type="component" value="Unassembled WGS sequence"/>
</dbReference>
<evidence type="ECO:0000313" key="5">
    <source>
        <dbReference type="EMBL" id="CAF2098499.1"/>
    </source>
</evidence>
<feature type="region of interest" description="Disordered" evidence="2">
    <location>
        <begin position="89"/>
        <end position="115"/>
    </location>
</feature>
<evidence type="ECO:0000313" key="8">
    <source>
        <dbReference type="EMBL" id="CAF3921007.1"/>
    </source>
</evidence>
<name>A0A815RFC5_9BILA</name>
<dbReference type="Proteomes" id="UP000681720">
    <property type="component" value="Unassembled WGS sequence"/>
</dbReference>
<reference evidence="4" key="1">
    <citation type="submission" date="2021-02" db="EMBL/GenBank/DDBJ databases">
        <authorList>
            <person name="Nowell W R."/>
        </authorList>
    </citation>
    <scope>NUCLEOTIDE SEQUENCE</scope>
</reference>
<dbReference type="EMBL" id="CAJOBJ010000775">
    <property type="protein sequence ID" value="CAF3843249.1"/>
    <property type="molecule type" value="Genomic_DNA"/>
</dbReference>
<sequence length="270" mass="30821">MRRKRTFRKNVNLDQNKENLNGSNQSNLQIVEEKVQNQQVSNDPTSNLIDDTNLAAQDDFNKILSSFSMLNEIESMDLLDENLNLTDDLPLDNNQGQKRSLSDPDSNEHSKRSSPLNDLLLTDLIELKEKVSKLEARIKEIENVSMSLLKPSKISQNMSEMTNVLVNDEENKKADRLLSIDDIKAILNMDDKALSSCNRKTATSTARFLIKLFCRNSDTTFEYADVDKSIISSIIGYTKHSNPDDLSSDSDRRRAISNYFAYVKYKEKNK</sequence>
<dbReference type="EMBL" id="CAJNRE010011092">
    <property type="protein sequence ID" value="CAF2098499.1"/>
    <property type="molecule type" value="Genomic_DNA"/>
</dbReference>
<comment type="caution">
    <text evidence="4">The sequence shown here is derived from an EMBL/GenBank/DDBJ whole genome shotgun (WGS) entry which is preliminary data.</text>
</comment>
<evidence type="ECO:0000313" key="3">
    <source>
        <dbReference type="EMBL" id="CAF1162022.1"/>
    </source>
</evidence>
<dbReference type="Proteomes" id="UP000663834">
    <property type="component" value="Unassembled WGS sequence"/>
</dbReference>
<evidence type="ECO:0000313" key="9">
    <source>
        <dbReference type="EMBL" id="CAF5046483.1"/>
    </source>
</evidence>
<organism evidence="4 10">
    <name type="scientific">Rotaria magnacalcarata</name>
    <dbReference type="NCBI Taxonomy" id="392030"/>
    <lineage>
        <taxon>Eukaryota</taxon>
        <taxon>Metazoa</taxon>
        <taxon>Spiralia</taxon>
        <taxon>Gnathifera</taxon>
        <taxon>Rotifera</taxon>
        <taxon>Eurotatoria</taxon>
        <taxon>Bdelloidea</taxon>
        <taxon>Philodinida</taxon>
        <taxon>Philodinidae</taxon>
        <taxon>Rotaria</taxon>
    </lineage>
</organism>
<evidence type="ECO:0000256" key="2">
    <source>
        <dbReference type="SAM" id="MobiDB-lite"/>
    </source>
</evidence>
<dbReference type="EMBL" id="CAJOBH010002739">
    <property type="protein sequence ID" value="CAF3921007.1"/>
    <property type="molecule type" value="Genomic_DNA"/>
</dbReference>
<evidence type="ECO:0000313" key="4">
    <source>
        <dbReference type="EMBL" id="CAF1476815.1"/>
    </source>
</evidence>
<feature type="compositionally biased region" description="Basic and acidic residues" evidence="2">
    <location>
        <begin position="100"/>
        <end position="111"/>
    </location>
</feature>
<protein>
    <recommendedName>
        <fullName evidence="11">DUF4806 domain-containing protein</fullName>
    </recommendedName>
</protein>
<dbReference type="Proteomes" id="UP000663856">
    <property type="component" value="Unassembled WGS sequence"/>
</dbReference>